<reference evidence="3 4" key="1">
    <citation type="submission" date="2021-03" db="EMBL/GenBank/DDBJ databases">
        <title>novel species isolated from a fishpond in China.</title>
        <authorList>
            <person name="Lu H."/>
            <person name="Cai Z."/>
        </authorList>
    </citation>
    <scope>NUCLEOTIDE SEQUENCE [LARGE SCALE GENOMIC DNA]</scope>
    <source>
        <strain evidence="3 4">JCM 31546</strain>
    </source>
</reference>
<dbReference type="PANTHER" id="PTHR12526:SF510">
    <property type="entry name" value="D-INOSITOL 3-PHOSPHATE GLYCOSYLTRANSFERASE"/>
    <property type="match status" value="1"/>
</dbReference>
<gene>
    <name evidence="3" type="ORF">J0A67_04890</name>
</gene>
<evidence type="ECO:0000256" key="1">
    <source>
        <dbReference type="ARBA" id="ARBA00022676"/>
    </source>
</evidence>
<dbReference type="Gene3D" id="3.40.50.2000">
    <property type="entry name" value="Glycogen Phosphorylase B"/>
    <property type="match status" value="2"/>
</dbReference>
<sequence length="379" mass="43101">MHGSYFQEQAQFLNGKPGLEIQLLYGEKKSQPLLVWIWIYIESWFRSTWPLSSEIVEQNPPAFGFRFPANRRVPDFLQIGLERRLFWKAYQSLIRIGWKTDLIHAQSGMDAGIYACYISGLAKIPFVILEHQVFVFHYYSKLRSTLIMDAFKAAKKTAAVSYDERRQVMMNQPACNPEVIWNLVDEGNYRIDLERRNNTFTVATILNSLPIKGAVEFLESMALVVQHSPSVRFIMIGKGADAKSTNASENLFVKKSRELGIYENGDFFPLITREKVSDVLNQAHIFVSPSIQEPHGIALREAMMCGLPVVSTANGGVEDTINSQTGLVVPVRDAEAMAEAILHLKDNYHNYDPGVIRDMAVEQCGRKAFLDSMFKFYRV</sequence>
<evidence type="ECO:0000256" key="2">
    <source>
        <dbReference type="ARBA" id="ARBA00022679"/>
    </source>
</evidence>
<dbReference type="EMBL" id="JAFKCW010000001">
    <property type="protein sequence ID" value="MBN7800184.1"/>
    <property type="molecule type" value="Genomic_DNA"/>
</dbReference>
<keyword evidence="4" id="KW-1185">Reference proteome</keyword>
<accession>A0ABS3BLL0</accession>
<dbReference type="Proteomes" id="UP000664698">
    <property type="component" value="Unassembled WGS sequence"/>
</dbReference>
<evidence type="ECO:0000313" key="4">
    <source>
        <dbReference type="Proteomes" id="UP000664698"/>
    </source>
</evidence>
<dbReference type="SUPFAM" id="SSF53756">
    <property type="entry name" value="UDP-Glycosyltransferase/glycogen phosphorylase"/>
    <property type="match status" value="1"/>
</dbReference>
<evidence type="ECO:0000313" key="3">
    <source>
        <dbReference type="EMBL" id="MBN7800184.1"/>
    </source>
</evidence>
<keyword evidence="1" id="KW-0328">Glycosyltransferase</keyword>
<dbReference type="Pfam" id="PF13692">
    <property type="entry name" value="Glyco_trans_1_4"/>
    <property type="match status" value="1"/>
</dbReference>
<proteinExistence type="predicted"/>
<comment type="caution">
    <text evidence="3">The sequence shown here is derived from an EMBL/GenBank/DDBJ whole genome shotgun (WGS) entry which is preliminary data.</text>
</comment>
<name>A0ABS3BLL0_9BACT</name>
<dbReference type="PANTHER" id="PTHR12526">
    <property type="entry name" value="GLYCOSYLTRANSFERASE"/>
    <property type="match status" value="1"/>
</dbReference>
<dbReference type="RefSeq" id="WP_206568141.1">
    <property type="nucleotide sequence ID" value="NZ_JAFKCW010000001.1"/>
</dbReference>
<keyword evidence="2" id="KW-0808">Transferase</keyword>
<protein>
    <submittedName>
        <fullName evidence="3">Glycosyltransferase</fullName>
    </submittedName>
</protein>
<organism evidence="3 4">
    <name type="scientific">Algoriphagus aestuariicola</name>
    <dbReference type="NCBI Taxonomy" id="1852016"/>
    <lineage>
        <taxon>Bacteria</taxon>
        <taxon>Pseudomonadati</taxon>
        <taxon>Bacteroidota</taxon>
        <taxon>Cytophagia</taxon>
        <taxon>Cytophagales</taxon>
        <taxon>Cyclobacteriaceae</taxon>
        <taxon>Algoriphagus</taxon>
    </lineage>
</organism>